<evidence type="ECO:0000313" key="6">
    <source>
        <dbReference type="Proteomes" id="UP001164286"/>
    </source>
</evidence>
<feature type="domain" description="SYO1-like TPR repeats" evidence="4">
    <location>
        <begin position="466"/>
        <end position="730"/>
    </location>
</feature>
<comment type="caution">
    <text evidence="5">The sequence shown here is derived from an EMBL/GenBank/DDBJ whole genome shotgun (WGS) entry which is preliminary data.</text>
</comment>
<dbReference type="PANTHER" id="PTHR13347">
    <property type="entry name" value="HEAT REPEAT-CONTAINING PROTEIN 3"/>
    <property type="match status" value="1"/>
</dbReference>
<dbReference type="Proteomes" id="UP001164286">
    <property type="component" value="Unassembled WGS sequence"/>
</dbReference>
<evidence type="ECO:0000256" key="1">
    <source>
        <dbReference type="ARBA" id="ARBA00049983"/>
    </source>
</evidence>
<dbReference type="GO" id="GO:0051082">
    <property type="term" value="F:unfolded protein binding"/>
    <property type="evidence" value="ECO:0007669"/>
    <property type="project" value="TreeGrafter"/>
</dbReference>
<dbReference type="InterPro" id="IPR000225">
    <property type="entry name" value="Armadillo"/>
</dbReference>
<comment type="similarity">
    <text evidence="1">Belongs to the nuclear import and ribosome assembly adapter family.</text>
</comment>
<dbReference type="GO" id="GO:0042273">
    <property type="term" value="P:ribosomal large subunit biogenesis"/>
    <property type="evidence" value="ECO:0007669"/>
    <property type="project" value="TreeGrafter"/>
</dbReference>
<dbReference type="InterPro" id="IPR057990">
    <property type="entry name" value="TPR_SYO1"/>
</dbReference>
<feature type="region of interest" description="Disordered" evidence="3">
    <location>
        <begin position="256"/>
        <end position="279"/>
    </location>
</feature>
<feature type="region of interest" description="Disordered" evidence="3">
    <location>
        <begin position="395"/>
        <end position="431"/>
    </location>
</feature>
<dbReference type="GeneID" id="77727273"/>
<dbReference type="CDD" id="cd13394">
    <property type="entry name" value="Syo1_like"/>
    <property type="match status" value="1"/>
</dbReference>
<evidence type="ECO:0000256" key="3">
    <source>
        <dbReference type="SAM" id="MobiDB-lite"/>
    </source>
</evidence>
<dbReference type="AlphaFoldDB" id="A0AA38H349"/>
<reference evidence="5" key="1">
    <citation type="journal article" date="2022" name="G3 (Bethesda)">
        <title>High quality genome of the basidiomycete yeast Dioszegia hungarica PDD-24b-2 isolated from cloud water.</title>
        <authorList>
            <person name="Jarrige D."/>
            <person name="Haridas S."/>
            <person name="Bleykasten-Grosshans C."/>
            <person name="Joly M."/>
            <person name="Nadalig T."/>
            <person name="Sancelme M."/>
            <person name="Vuilleumier S."/>
            <person name="Grigoriev I.V."/>
            <person name="Amato P."/>
            <person name="Bringel F."/>
        </authorList>
    </citation>
    <scope>NUCLEOTIDE SEQUENCE</scope>
    <source>
        <strain evidence="5">PDD-24b-2</strain>
    </source>
</reference>
<dbReference type="PROSITE" id="PS50176">
    <property type="entry name" value="ARM_REPEAT"/>
    <property type="match status" value="1"/>
</dbReference>
<sequence length="735" mass="79695">MGKSQTKKKTQAWRHNPIRVPDAHVGAGKAEGKADPGKEKQMLPILKKLSSPEYADRTWACAAICNLIQNDAATRRLFQSRNVVGELIERLSDSVDEVVVEASGALRNLAIDGGHELCGEMFNKGIMSHLTTLTVKISATIDTILASDPSVPREHTDAEAQARKHLLALSENIISLIWCLAEASHKTLNAVNGAGVEGLLVKVVEGRKVVGAGVTLAALQALYSLTQDNRPFTSSVLRHPSAIYALAELCREDHTPAEEAGAKKRSKKGKGKSEGSEEVGDGRALLSRLLACGILRSIVKPGSRSDEDVDIQRLTNEVIMPLVNEMLDLDLPNITNRVSQLASEAAQTETDKPSAKDLKTDHQSSAEQTLERIERMLNTVVVALEILTGICAGLEDEEEKEPAGPGAEVEEEGMVQDDQDEDEEMDSDEAEMDDEDLINEALDHADMAEDDEDDSPTKVNTAVTIQSLLSHHLPQRLAKLGQLTPLSFPPAGSQPSSHPPTTSVLSTLHLRSYEALNNLLLTVVASLSGSTSDARTAETFPLQELWSSLMGTVQMVSSEPDVLMERGQEMRPEVLEMALGCLWGIIKLGPGSLNITPDQLQLLLSLSPLLRTPLARTRLIESLSTLASRPSVTSSENQLISTSLLSSLSVSNEPETTISLVNALIDIYADETREYDAVFRDGGYLAALTSAVGGVRAAVRKVDKKKEREMRARGEEAVENLTAFIKYRRQLAKTS</sequence>
<organism evidence="5 6">
    <name type="scientific">Dioszegia hungarica</name>
    <dbReference type="NCBI Taxonomy" id="4972"/>
    <lineage>
        <taxon>Eukaryota</taxon>
        <taxon>Fungi</taxon>
        <taxon>Dikarya</taxon>
        <taxon>Basidiomycota</taxon>
        <taxon>Agaricomycotina</taxon>
        <taxon>Tremellomycetes</taxon>
        <taxon>Tremellales</taxon>
        <taxon>Bulleribasidiaceae</taxon>
        <taxon>Dioszegia</taxon>
    </lineage>
</organism>
<dbReference type="SUPFAM" id="SSF48371">
    <property type="entry name" value="ARM repeat"/>
    <property type="match status" value="1"/>
</dbReference>
<feature type="region of interest" description="Disordered" evidence="3">
    <location>
        <begin position="1"/>
        <end position="37"/>
    </location>
</feature>
<dbReference type="PANTHER" id="PTHR13347:SF1">
    <property type="entry name" value="HEAT REPEAT-CONTAINING PROTEIN 3"/>
    <property type="match status" value="1"/>
</dbReference>
<dbReference type="Gene3D" id="1.25.10.10">
    <property type="entry name" value="Leucine-rich Repeat Variant"/>
    <property type="match status" value="2"/>
</dbReference>
<feature type="compositionally biased region" description="Basic and acidic residues" evidence="3">
    <location>
        <begin position="349"/>
        <end position="367"/>
    </location>
</feature>
<dbReference type="InterPro" id="IPR016024">
    <property type="entry name" value="ARM-type_fold"/>
</dbReference>
<evidence type="ECO:0000256" key="2">
    <source>
        <dbReference type="PROSITE-ProRule" id="PRU00259"/>
    </source>
</evidence>
<dbReference type="GO" id="GO:0006606">
    <property type="term" value="P:protein import into nucleus"/>
    <property type="evidence" value="ECO:0007669"/>
    <property type="project" value="TreeGrafter"/>
</dbReference>
<dbReference type="InterPro" id="IPR052616">
    <property type="entry name" value="SYO1-like"/>
</dbReference>
<proteinExistence type="inferred from homology"/>
<feature type="region of interest" description="Disordered" evidence="3">
    <location>
        <begin position="342"/>
        <end position="367"/>
    </location>
</feature>
<evidence type="ECO:0000259" key="4">
    <source>
        <dbReference type="Pfam" id="PF25567"/>
    </source>
</evidence>
<dbReference type="RefSeq" id="XP_052942573.1">
    <property type="nucleotide sequence ID" value="XM_053088068.1"/>
</dbReference>
<feature type="repeat" description="ARM" evidence="2">
    <location>
        <begin position="82"/>
        <end position="110"/>
    </location>
</feature>
<dbReference type="EMBL" id="JAKWFO010000014">
    <property type="protein sequence ID" value="KAI9632796.1"/>
    <property type="molecule type" value="Genomic_DNA"/>
</dbReference>
<feature type="compositionally biased region" description="Basic residues" evidence="3">
    <location>
        <begin position="1"/>
        <end position="12"/>
    </location>
</feature>
<feature type="compositionally biased region" description="Acidic residues" evidence="3">
    <location>
        <begin position="408"/>
        <end position="431"/>
    </location>
</feature>
<accession>A0AA38H349</accession>
<keyword evidence="6" id="KW-1185">Reference proteome</keyword>
<protein>
    <submittedName>
        <fullName evidence="5">Armadillo-type protein</fullName>
    </submittedName>
</protein>
<dbReference type="Pfam" id="PF25567">
    <property type="entry name" value="TPR_SYO1"/>
    <property type="match status" value="1"/>
</dbReference>
<evidence type="ECO:0000313" key="5">
    <source>
        <dbReference type="EMBL" id="KAI9632796.1"/>
    </source>
</evidence>
<dbReference type="InterPro" id="IPR011989">
    <property type="entry name" value="ARM-like"/>
</dbReference>
<name>A0AA38H349_9TREE</name>
<gene>
    <name evidence="5" type="ORF">MKK02DRAFT_30529</name>
</gene>